<dbReference type="STRING" id="589865.DaAHT2_1918"/>
<dbReference type="Pfam" id="PF00361">
    <property type="entry name" value="Proton_antipo_M"/>
    <property type="match status" value="1"/>
</dbReference>
<dbReference type="GO" id="GO:0012505">
    <property type="term" value="C:endomembrane system"/>
    <property type="evidence" value="ECO:0007669"/>
    <property type="project" value="UniProtKB-SubCell"/>
</dbReference>
<dbReference type="GO" id="GO:0005886">
    <property type="term" value="C:plasma membrane"/>
    <property type="evidence" value="ECO:0007669"/>
    <property type="project" value="UniProtKB-SubCell"/>
</dbReference>
<dbReference type="KEGG" id="dak:DaAHT2_1918"/>
<dbReference type="EMBL" id="CP001940">
    <property type="protein sequence ID" value="ADH86598.1"/>
    <property type="molecule type" value="Genomic_DNA"/>
</dbReference>
<reference evidence="9" key="1">
    <citation type="submission" date="2010-02" db="EMBL/GenBank/DDBJ databases">
        <title>Complete sequence of Desulfurivibrio alkaliphilus AHT2.</title>
        <authorList>
            <consortium name="US DOE Joint Genome Institute"/>
            <person name="Pitluck S."/>
            <person name="Chertkov O."/>
            <person name="Detter J.C."/>
            <person name="Han C."/>
            <person name="Tapia R."/>
            <person name="Larimer F."/>
            <person name="Land M."/>
            <person name="Hauser L."/>
            <person name="Kyrpides N."/>
            <person name="Mikhailova N."/>
            <person name="Sorokin D.Y."/>
            <person name="Muyzer G."/>
            <person name="Woyke T."/>
        </authorList>
    </citation>
    <scope>NUCLEOTIDE SEQUENCE [LARGE SCALE GENOMIC DNA]</scope>
    <source>
        <strain evidence="9">DSM 19089 / UNIQEM U267 / AHT2</strain>
    </source>
</reference>
<feature type="transmembrane region" description="Helical" evidence="5">
    <location>
        <begin position="265"/>
        <end position="284"/>
    </location>
</feature>
<dbReference type="PANTHER" id="PTHR22773">
    <property type="entry name" value="NADH DEHYDROGENASE"/>
    <property type="match status" value="1"/>
</dbReference>
<dbReference type="eggNOG" id="COG1007">
    <property type="taxonomic scope" value="Bacteria"/>
</dbReference>
<feature type="transmembrane region" description="Helical" evidence="5">
    <location>
        <begin position="199"/>
        <end position="224"/>
    </location>
</feature>
<dbReference type="NCBIfam" id="TIGR01770">
    <property type="entry name" value="NDH_I_N"/>
    <property type="match status" value="1"/>
</dbReference>
<dbReference type="GO" id="GO:0042773">
    <property type="term" value="P:ATP synthesis coupled electron transport"/>
    <property type="evidence" value="ECO:0007669"/>
    <property type="project" value="InterPro"/>
</dbReference>
<feature type="transmembrane region" description="Helical" evidence="5">
    <location>
        <begin position="322"/>
        <end position="343"/>
    </location>
</feature>
<evidence type="ECO:0000256" key="5">
    <source>
        <dbReference type="HAMAP-Rule" id="MF_00445"/>
    </source>
</evidence>
<feature type="domain" description="NADH:quinone oxidoreductase/Mrp antiporter transmembrane" evidence="7">
    <location>
        <begin position="117"/>
        <end position="413"/>
    </location>
</feature>
<dbReference type="GO" id="GO:0008137">
    <property type="term" value="F:NADH dehydrogenase (ubiquinone) activity"/>
    <property type="evidence" value="ECO:0007669"/>
    <property type="project" value="InterPro"/>
</dbReference>
<keyword evidence="5" id="KW-0520">NAD</keyword>
<keyword evidence="5" id="KW-0813">Transport</keyword>
<keyword evidence="5" id="KW-0874">Quinone</keyword>
<keyword evidence="5" id="KW-1003">Cell membrane</keyword>
<dbReference type="InterPro" id="IPR010096">
    <property type="entry name" value="NADH-Q_OxRdtase_suN/2"/>
</dbReference>
<keyword evidence="3 5" id="KW-1133">Transmembrane helix</keyword>
<dbReference type="RefSeq" id="WP_013164121.1">
    <property type="nucleotide sequence ID" value="NC_014216.1"/>
</dbReference>
<keyword evidence="5" id="KW-1278">Translocase</keyword>
<dbReference type="FunCoup" id="D6Z4X3">
    <property type="interactions" value="121"/>
</dbReference>
<sequence length="475" mass="50651">MKILLFLPELFLLLGALVLFNLSVAGADGRKARLTALLFAAVAAVAALACLGQQGTIFFEALRMDFFSQLVKLILALGLVAVLVIGRELKDIADGVRPEYYLFMLCSVVGLMMLVSSAELLTLFMALELSSYCLYLMVPMRDDRKGLRIQMEAAVKYVIFGVVASGIMLFGMSYLFALSGTTHLPEMVPVLAGMLDNPAVLVGIVMVMAGFFYKLAIFPFHFWVPDVYQGASNETTTFIASLPKIAAAAMLIKISTLAAPGAGTGTLVTLLTMLAVISMFYGNLSALVQTDIKRMLGFSGIAHAGFILVGVLTLDVMGYAAALYYATGYVVMSLACFLVICNVSRAGENVKIEDLSGLYRRAPLLALVLAVGLFALAGIPPFVGFMGKFFLLTSALQQGHLALVILAAINTAIAIYYYLSVVRVVYTAEPESRPAIGLNLPTRTLGVALVLIIIALGVLPGMALDTAAMAVRSLG</sequence>
<dbReference type="OrthoDB" id="9805769at2"/>
<feature type="transmembrane region" description="Helical" evidence="5">
    <location>
        <begin position="440"/>
        <end position="459"/>
    </location>
</feature>
<keyword evidence="5" id="KW-0830">Ubiquinone</keyword>
<accession>D6Z4X3</accession>
<evidence type="ECO:0000256" key="6">
    <source>
        <dbReference type="RuleBase" id="RU000320"/>
    </source>
</evidence>
<dbReference type="GO" id="GO:0048038">
    <property type="term" value="F:quinone binding"/>
    <property type="evidence" value="ECO:0007669"/>
    <property type="project" value="UniProtKB-KW"/>
</dbReference>
<dbReference type="Proteomes" id="UP000001508">
    <property type="component" value="Chromosome"/>
</dbReference>
<feature type="transmembrane region" description="Helical" evidence="5">
    <location>
        <begin position="98"/>
        <end position="115"/>
    </location>
</feature>
<keyword evidence="4 5" id="KW-0472">Membrane</keyword>
<feature type="transmembrane region" description="Helical" evidence="5">
    <location>
        <begin position="66"/>
        <end position="86"/>
    </location>
</feature>
<dbReference type="GO" id="GO:0050136">
    <property type="term" value="F:NADH dehydrogenase (quinone) (non-electrogenic) activity"/>
    <property type="evidence" value="ECO:0007669"/>
    <property type="project" value="UniProtKB-UniRule"/>
</dbReference>
<feature type="transmembrane region" description="Helical" evidence="5">
    <location>
        <begin position="399"/>
        <end position="419"/>
    </location>
</feature>
<keyword evidence="2 5" id="KW-0812">Transmembrane</keyword>
<feature type="transmembrane region" description="Helical" evidence="5">
    <location>
        <begin position="296"/>
        <end position="316"/>
    </location>
</feature>
<evidence type="ECO:0000259" key="7">
    <source>
        <dbReference type="Pfam" id="PF00361"/>
    </source>
</evidence>
<gene>
    <name evidence="5" type="primary">nuoN</name>
    <name evidence="8" type="ordered locus">DaAHT2_1918</name>
</gene>
<comment type="subcellular location">
    <subcellularLocation>
        <location evidence="5">Cell inner membrane</location>
        <topology evidence="5">Multi-pass membrane protein</topology>
    </subcellularLocation>
    <subcellularLocation>
        <location evidence="1">Endomembrane system</location>
        <topology evidence="1">Multi-pass membrane protein</topology>
    </subcellularLocation>
    <subcellularLocation>
        <location evidence="6">Membrane</location>
        <topology evidence="6">Multi-pass membrane protein</topology>
    </subcellularLocation>
</comment>
<dbReference type="HAMAP" id="MF_00445">
    <property type="entry name" value="NDH1_NuoN_1"/>
    <property type="match status" value="1"/>
</dbReference>
<keyword evidence="5" id="KW-0997">Cell inner membrane</keyword>
<protein>
    <recommendedName>
        <fullName evidence="5">NADH-quinone oxidoreductase subunit N</fullName>
        <ecNumber evidence="5">7.1.1.-</ecNumber>
    </recommendedName>
    <alternativeName>
        <fullName evidence="5">NADH dehydrogenase I subunit N</fullName>
    </alternativeName>
    <alternativeName>
        <fullName evidence="5">NDH-1 subunit N</fullName>
    </alternativeName>
</protein>
<keyword evidence="9" id="KW-1185">Reference proteome</keyword>
<evidence type="ECO:0000313" key="8">
    <source>
        <dbReference type="EMBL" id="ADH86598.1"/>
    </source>
</evidence>
<evidence type="ECO:0000313" key="9">
    <source>
        <dbReference type="Proteomes" id="UP000001508"/>
    </source>
</evidence>
<dbReference type="EC" id="7.1.1.-" evidence="5"/>
<feature type="transmembrane region" description="Helical" evidence="5">
    <location>
        <begin position="6"/>
        <end position="27"/>
    </location>
</feature>
<dbReference type="HOGENOM" id="CLU_007100_1_5_7"/>
<dbReference type="AlphaFoldDB" id="D6Z4X3"/>
<evidence type="ECO:0000256" key="2">
    <source>
        <dbReference type="ARBA" id="ARBA00022692"/>
    </source>
</evidence>
<evidence type="ECO:0000256" key="3">
    <source>
        <dbReference type="ARBA" id="ARBA00022989"/>
    </source>
</evidence>
<comment type="similarity">
    <text evidence="5">Belongs to the complex I subunit 2 family.</text>
</comment>
<feature type="transmembrane region" description="Helical" evidence="5">
    <location>
        <begin position="364"/>
        <end position="387"/>
    </location>
</feature>
<organism evidence="8 9">
    <name type="scientific">Desulfurivibrio alkaliphilus (strain DSM 19089 / UNIQEM U267 / AHT2)</name>
    <dbReference type="NCBI Taxonomy" id="589865"/>
    <lineage>
        <taxon>Bacteria</taxon>
        <taxon>Pseudomonadati</taxon>
        <taxon>Thermodesulfobacteriota</taxon>
        <taxon>Desulfobulbia</taxon>
        <taxon>Desulfobulbales</taxon>
        <taxon>Desulfobulbaceae</taxon>
        <taxon>Desulfurivibrio</taxon>
    </lineage>
</organism>
<evidence type="ECO:0000256" key="1">
    <source>
        <dbReference type="ARBA" id="ARBA00004127"/>
    </source>
</evidence>
<feature type="transmembrane region" description="Helical" evidence="5">
    <location>
        <begin position="236"/>
        <end position="259"/>
    </location>
</feature>
<comment type="function">
    <text evidence="5">NDH-1 shuttles electrons from NADH, via FMN and iron-sulfur (Fe-S) centers, to quinones in the respiratory chain. The immediate electron acceptor for the enzyme in this species is believed to be ubiquinone. Couples the redox reaction to proton translocation (for every two electrons transferred, four hydrogen ions are translocated across the cytoplasmic membrane), and thus conserves the redox energy in a proton gradient.</text>
</comment>
<name>D6Z4X3_DESAT</name>
<dbReference type="InParanoid" id="D6Z4X3"/>
<proteinExistence type="inferred from homology"/>
<feature type="transmembrane region" description="Helical" evidence="5">
    <location>
        <begin position="121"/>
        <end position="138"/>
    </location>
</feature>
<comment type="subunit">
    <text evidence="5">NDH-1 is composed of 14 different subunits. Subunits NuoA, H, J, K, L, M, N constitute the membrane sector of the complex.</text>
</comment>
<comment type="catalytic activity">
    <reaction evidence="5">
        <text>a quinone + NADH + 5 H(+)(in) = a quinol + NAD(+) + 4 H(+)(out)</text>
        <dbReference type="Rhea" id="RHEA:57888"/>
        <dbReference type="ChEBI" id="CHEBI:15378"/>
        <dbReference type="ChEBI" id="CHEBI:24646"/>
        <dbReference type="ChEBI" id="CHEBI:57540"/>
        <dbReference type="ChEBI" id="CHEBI:57945"/>
        <dbReference type="ChEBI" id="CHEBI:132124"/>
    </reaction>
</comment>
<feature type="transmembrane region" description="Helical" evidence="5">
    <location>
        <begin position="34"/>
        <end position="54"/>
    </location>
</feature>
<dbReference type="InterPro" id="IPR001750">
    <property type="entry name" value="ND/Mrp_TM"/>
</dbReference>
<feature type="transmembrane region" description="Helical" evidence="5">
    <location>
        <begin position="158"/>
        <end position="179"/>
    </location>
</feature>
<evidence type="ECO:0000256" key="4">
    <source>
        <dbReference type="ARBA" id="ARBA00023136"/>
    </source>
</evidence>